<evidence type="ECO:0000256" key="1">
    <source>
        <dbReference type="ARBA" id="ARBA00009477"/>
    </source>
</evidence>
<evidence type="ECO:0000259" key="5">
    <source>
        <dbReference type="Pfam" id="PF25989"/>
    </source>
</evidence>
<evidence type="ECO:0000256" key="3">
    <source>
        <dbReference type="SAM" id="SignalP"/>
    </source>
</evidence>
<organism evidence="6 7">
    <name type="scientific">Paenibacillus silvestris</name>
    <dbReference type="NCBI Taxonomy" id="2606219"/>
    <lineage>
        <taxon>Bacteria</taxon>
        <taxon>Bacillati</taxon>
        <taxon>Bacillota</taxon>
        <taxon>Bacilli</taxon>
        <taxon>Bacillales</taxon>
        <taxon>Paenibacillaceae</taxon>
        <taxon>Paenibacillus</taxon>
    </lineage>
</organism>
<feature type="domain" description="YknX-like C-terminal permuted SH3-like" evidence="5">
    <location>
        <begin position="353"/>
        <end position="420"/>
    </location>
</feature>
<keyword evidence="3" id="KW-0732">Signal</keyword>
<name>A0A6L8V1R9_9BACL</name>
<dbReference type="PROSITE" id="PS51257">
    <property type="entry name" value="PROKAR_LIPOPROTEIN"/>
    <property type="match status" value="1"/>
</dbReference>
<dbReference type="AlphaFoldDB" id="A0A6L8V1R9"/>
<proteinExistence type="inferred from homology"/>
<dbReference type="Gene3D" id="2.40.420.20">
    <property type="match status" value="1"/>
</dbReference>
<dbReference type="InterPro" id="IPR058637">
    <property type="entry name" value="YknX-like_C"/>
</dbReference>
<evidence type="ECO:0000313" key="7">
    <source>
        <dbReference type="Proteomes" id="UP000481087"/>
    </source>
</evidence>
<feature type="chain" id="PRO_5038809335" evidence="3">
    <location>
        <begin position="28"/>
        <end position="427"/>
    </location>
</feature>
<dbReference type="EMBL" id="WTUZ01000020">
    <property type="protein sequence ID" value="MZQ83672.1"/>
    <property type="molecule type" value="Genomic_DNA"/>
</dbReference>
<evidence type="ECO:0000256" key="2">
    <source>
        <dbReference type="SAM" id="Coils"/>
    </source>
</evidence>
<dbReference type="RefSeq" id="WP_161407812.1">
    <property type="nucleotide sequence ID" value="NZ_WTUZ01000020.1"/>
</dbReference>
<reference evidence="6 7" key="1">
    <citation type="submission" date="2019-12" db="EMBL/GenBank/DDBJ databases">
        <title>Paenibacillus sp. nov. sp. isolated from soil.</title>
        <authorList>
            <person name="Kim J."/>
            <person name="Jeong S.E."/>
            <person name="Jung H.S."/>
            <person name="Jeon C.O."/>
        </authorList>
    </citation>
    <scope>NUCLEOTIDE SEQUENCE [LARGE SCALE GENOMIC DNA]</scope>
    <source>
        <strain evidence="6 7">5J-6</strain>
    </source>
</reference>
<dbReference type="Pfam" id="PF25954">
    <property type="entry name" value="Beta-barrel_RND_2"/>
    <property type="match status" value="1"/>
</dbReference>
<feature type="domain" description="CusB-like beta-barrel" evidence="4">
    <location>
        <begin position="277"/>
        <end position="348"/>
    </location>
</feature>
<evidence type="ECO:0000259" key="4">
    <source>
        <dbReference type="Pfam" id="PF25954"/>
    </source>
</evidence>
<dbReference type="GO" id="GO:0015562">
    <property type="term" value="F:efflux transmembrane transporter activity"/>
    <property type="evidence" value="ECO:0007669"/>
    <property type="project" value="TreeGrafter"/>
</dbReference>
<dbReference type="Pfam" id="PF25989">
    <property type="entry name" value="YknX_C"/>
    <property type="match status" value="1"/>
</dbReference>
<dbReference type="InterPro" id="IPR058792">
    <property type="entry name" value="Beta-barrel_RND_2"/>
</dbReference>
<accession>A0A6L8V1R9</accession>
<dbReference type="PANTHER" id="PTHR30469">
    <property type="entry name" value="MULTIDRUG RESISTANCE PROTEIN MDTA"/>
    <property type="match status" value="1"/>
</dbReference>
<dbReference type="NCBIfam" id="TIGR01730">
    <property type="entry name" value="RND_mfp"/>
    <property type="match status" value="1"/>
</dbReference>
<comment type="similarity">
    <text evidence="1">Belongs to the membrane fusion protein (MFP) (TC 8.A.1) family.</text>
</comment>
<feature type="signal peptide" evidence="3">
    <location>
        <begin position="1"/>
        <end position="27"/>
    </location>
</feature>
<keyword evidence="2" id="KW-0175">Coiled coil</keyword>
<dbReference type="GO" id="GO:1990281">
    <property type="term" value="C:efflux pump complex"/>
    <property type="evidence" value="ECO:0007669"/>
    <property type="project" value="TreeGrafter"/>
</dbReference>
<dbReference type="SUPFAM" id="SSF111369">
    <property type="entry name" value="HlyD-like secretion proteins"/>
    <property type="match status" value="1"/>
</dbReference>
<comment type="caution">
    <text evidence="6">The sequence shown here is derived from an EMBL/GenBank/DDBJ whole genome shotgun (WGS) entry which is preliminary data.</text>
</comment>
<evidence type="ECO:0000313" key="6">
    <source>
        <dbReference type="EMBL" id="MZQ83672.1"/>
    </source>
</evidence>
<dbReference type="Proteomes" id="UP000481087">
    <property type="component" value="Unassembled WGS sequence"/>
</dbReference>
<protein>
    <submittedName>
        <fullName evidence="6">Efflux RND transporter periplasmic adaptor subunit</fullName>
    </submittedName>
</protein>
<feature type="coiled-coil region" evidence="2">
    <location>
        <begin position="116"/>
        <end position="240"/>
    </location>
</feature>
<keyword evidence="7" id="KW-1185">Reference proteome</keyword>
<sequence>MRKKRRKSQPKVVRTLCILTLSIGILAGCSDTAVNNSDSNSMYSDQAPKSIKAFKVIKQKIGDPLERAAEAQSSAQFGITSKAAGDIDQILKKRGDMVQEGDVILRLRSGDLQTQRETAALAVQTAQDAIEKAKARAKKETQNQKLDMSNAIQKMELAMTGLTRNYNKMKNDYDIGLVTKAQLYQMETQMMSARMDLDQLKQKLSAVEPQEVSDELDVQLRNAQVNLQQLDQSMKNLEVKATVSGLLTEMPMEAGMTLQPGAKVGVIQRLDPIKIKAQLSEAETNRIGNKAELSYYIVGGSEKYKGAISYLSKVIDPETKAYEINLEVPNKDLALKPGTKLKLQLTEEKDQIVVTVPSYSIVKEGDNAFVFVLSGDTVEKRSIQLGRLNEPNQEVLSGLKEGELVVKTSPSQLSDKQKVQMTAIEEQ</sequence>
<gene>
    <name evidence="6" type="ORF">GQF01_16285</name>
</gene>
<dbReference type="Gene3D" id="2.40.30.170">
    <property type="match status" value="1"/>
</dbReference>
<dbReference type="InterPro" id="IPR006143">
    <property type="entry name" value="RND_pump_MFP"/>
</dbReference>
<dbReference type="Gene3D" id="2.40.50.100">
    <property type="match status" value="1"/>
</dbReference>